<dbReference type="FunFam" id="2.60.34.10:FF:000014">
    <property type="entry name" value="Chaperone protein DnaK HSP70"/>
    <property type="match status" value="1"/>
</dbReference>
<dbReference type="GO" id="GO:0051082">
    <property type="term" value="F:unfolded protein binding"/>
    <property type="evidence" value="ECO:0007669"/>
    <property type="project" value="InterPro"/>
</dbReference>
<dbReference type="FunFam" id="3.30.420.40:FF:000004">
    <property type="entry name" value="Molecular chaperone DnaK"/>
    <property type="match status" value="1"/>
</dbReference>
<dbReference type="eggNOG" id="COG0443">
    <property type="taxonomic scope" value="Bacteria"/>
</dbReference>
<keyword evidence="3 8" id="KW-0597">Phosphoprotein</keyword>
<comment type="induction">
    <text evidence="8">By stress conditions e.g. heat shock.</text>
</comment>
<dbReference type="InterPro" id="IPR043129">
    <property type="entry name" value="ATPase_NBD"/>
</dbReference>
<evidence type="ECO:0000313" key="12">
    <source>
        <dbReference type="Proteomes" id="UP000019113"/>
    </source>
</evidence>
<evidence type="ECO:0000256" key="10">
    <source>
        <dbReference type="SAM" id="MobiDB-lite"/>
    </source>
</evidence>
<comment type="caution">
    <text evidence="11">The sequence shown here is derived from an EMBL/GenBank/DDBJ whole genome shotgun (WGS) entry which is preliminary data.</text>
</comment>
<dbReference type="FunFam" id="3.90.640.10:FF:000003">
    <property type="entry name" value="Molecular chaperone DnaK"/>
    <property type="match status" value="1"/>
</dbReference>
<dbReference type="SUPFAM" id="SSF100920">
    <property type="entry name" value="Heat shock protein 70kD (HSP70), peptide-binding domain"/>
    <property type="match status" value="1"/>
</dbReference>
<keyword evidence="12" id="KW-1185">Reference proteome</keyword>
<dbReference type="InterPro" id="IPR029047">
    <property type="entry name" value="HSP70_peptide-bd_sf"/>
</dbReference>
<dbReference type="InterPro" id="IPR013126">
    <property type="entry name" value="Hsp_70_fam"/>
</dbReference>
<dbReference type="GO" id="GO:0005524">
    <property type="term" value="F:ATP binding"/>
    <property type="evidence" value="ECO:0007669"/>
    <property type="project" value="UniProtKB-UniRule"/>
</dbReference>
<keyword evidence="5 8" id="KW-0067">ATP-binding</keyword>
<evidence type="ECO:0000256" key="5">
    <source>
        <dbReference type="ARBA" id="ARBA00022840"/>
    </source>
</evidence>
<dbReference type="CDD" id="cd10234">
    <property type="entry name" value="ASKHA_NBD_HSP70_DnaK-like"/>
    <property type="match status" value="1"/>
</dbReference>
<dbReference type="PATRIC" id="fig|1178482.3.peg.2157"/>
<evidence type="ECO:0000256" key="1">
    <source>
        <dbReference type="ARBA" id="ARBA00007381"/>
    </source>
</evidence>
<dbReference type="PROSITE" id="PS01036">
    <property type="entry name" value="HSP70_3"/>
    <property type="match status" value="1"/>
</dbReference>
<evidence type="ECO:0000256" key="8">
    <source>
        <dbReference type="HAMAP-Rule" id="MF_00332"/>
    </source>
</evidence>
<dbReference type="NCBIfam" id="NF001413">
    <property type="entry name" value="PRK00290.1"/>
    <property type="match status" value="1"/>
</dbReference>
<feature type="compositionally biased region" description="Low complexity" evidence="10">
    <location>
        <begin position="606"/>
        <end position="624"/>
    </location>
</feature>
<gene>
    <name evidence="8 11" type="primary">dnaK</name>
    <name evidence="11" type="ORF">BJB45_14930</name>
</gene>
<dbReference type="InterPro" id="IPR029048">
    <property type="entry name" value="HSP70_C_sf"/>
</dbReference>
<dbReference type="EMBL" id="AVBC01000033">
    <property type="protein sequence ID" value="ERL51193.1"/>
    <property type="molecule type" value="Genomic_DNA"/>
</dbReference>
<evidence type="ECO:0000256" key="4">
    <source>
        <dbReference type="ARBA" id="ARBA00022741"/>
    </source>
</evidence>
<dbReference type="InterPro" id="IPR012725">
    <property type="entry name" value="Chaperone_DnaK"/>
</dbReference>
<evidence type="ECO:0000256" key="3">
    <source>
        <dbReference type="ARBA" id="ARBA00022553"/>
    </source>
</evidence>
<dbReference type="GO" id="GO:0140662">
    <property type="term" value="F:ATP-dependent protein folding chaperone"/>
    <property type="evidence" value="ECO:0007669"/>
    <property type="project" value="InterPro"/>
</dbReference>
<dbReference type="Gene3D" id="3.30.420.40">
    <property type="match status" value="2"/>
</dbReference>
<dbReference type="PROSITE" id="PS00329">
    <property type="entry name" value="HSP70_2"/>
    <property type="match status" value="1"/>
</dbReference>
<dbReference type="SUPFAM" id="SSF100934">
    <property type="entry name" value="Heat shock protein 70kD (HSP70), C-terminal subdomain"/>
    <property type="match status" value="1"/>
</dbReference>
<dbReference type="PRINTS" id="PR00301">
    <property type="entry name" value="HEATSHOCK70"/>
</dbReference>
<evidence type="ECO:0000256" key="9">
    <source>
        <dbReference type="RuleBase" id="RU003322"/>
    </source>
</evidence>
<dbReference type="Proteomes" id="UP000019113">
    <property type="component" value="Unassembled WGS sequence"/>
</dbReference>
<evidence type="ECO:0000313" key="11">
    <source>
        <dbReference type="EMBL" id="ERL51193.1"/>
    </source>
</evidence>
<dbReference type="PANTHER" id="PTHR19375">
    <property type="entry name" value="HEAT SHOCK PROTEIN 70KDA"/>
    <property type="match status" value="1"/>
</dbReference>
<feature type="compositionally biased region" description="Acidic residues" evidence="10">
    <location>
        <begin position="629"/>
        <end position="644"/>
    </location>
</feature>
<keyword evidence="4 8" id="KW-0547">Nucleotide-binding</keyword>
<feature type="modified residue" description="Phosphothreonine; by autocatalysis" evidence="8">
    <location>
        <position position="199"/>
    </location>
</feature>
<dbReference type="Gene3D" id="3.90.640.10">
    <property type="entry name" value="Actin, Chain A, domain 4"/>
    <property type="match status" value="1"/>
</dbReference>
<dbReference type="STRING" id="1178482.AR456_01150"/>
<dbReference type="FunFam" id="1.20.1270.10:FF:000001">
    <property type="entry name" value="Molecular chaperone DnaK"/>
    <property type="match status" value="1"/>
</dbReference>
<evidence type="ECO:0000256" key="7">
    <source>
        <dbReference type="ARBA" id="ARBA00023186"/>
    </source>
</evidence>
<comment type="function">
    <text evidence="8">Acts as a chaperone.</text>
</comment>
<reference evidence="11 12" key="1">
    <citation type="submission" date="2013-08" db="EMBL/GenBank/DDBJ databases">
        <title>draft genome of Halomonas huanghegensis, strain BJGMM-B45T.</title>
        <authorList>
            <person name="Miao C."/>
            <person name="Wan Y."/>
            <person name="Jin W."/>
        </authorList>
    </citation>
    <scope>NUCLEOTIDE SEQUENCE [LARGE SCALE GENOMIC DNA]</scope>
    <source>
        <strain evidence="11 12">BJGMM-B45</strain>
    </source>
</reference>
<dbReference type="KEGG" id="hhu:AR456_01150"/>
<dbReference type="Gene3D" id="1.20.1270.10">
    <property type="match status" value="1"/>
</dbReference>
<dbReference type="OrthoDB" id="9766019at2"/>
<organism evidence="11 12">
    <name type="scientific">Halomonas huangheensis</name>
    <dbReference type="NCBI Taxonomy" id="1178482"/>
    <lineage>
        <taxon>Bacteria</taxon>
        <taxon>Pseudomonadati</taxon>
        <taxon>Pseudomonadota</taxon>
        <taxon>Gammaproteobacteria</taxon>
        <taxon>Oceanospirillales</taxon>
        <taxon>Halomonadaceae</taxon>
        <taxon>Halomonas</taxon>
    </lineage>
</organism>
<protein>
    <recommendedName>
        <fullName evidence="2 8">Chaperone protein DnaK</fullName>
    </recommendedName>
    <alternativeName>
        <fullName evidence="8">HSP70</fullName>
    </alternativeName>
    <alternativeName>
        <fullName evidence="8">Heat shock 70 kDa protein</fullName>
    </alternativeName>
    <alternativeName>
        <fullName evidence="8">Heat shock protein 70</fullName>
    </alternativeName>
</protein>
<dbReference type="Gene3D" id="2.60.34.10">
    <property type="entry name" value="Substrate Binding Domain Of DNAk, Chain A, domain 1"/>
    <property type="match status" value="1"/>
</dbReference>
<name>W1N6P1_9GAMM</name>
<accession>W1N6P1</accession>
<dbReference type="Pfam" id="PF00012">
    <property type="entry name" value="HSP70"/>
    <property type="match status" value="1"/>
</dbReference>
<keyword evidence="7 8" id="KW-0143">Chaperone</keyword>
<keyword evidence="6 8" id="KW-0346">Stress response</keyword>
<evidence type="ECO:0000256" key="2">
    <source>
        <dbReference type="ARBA" id="ARBA00014415"/>
    </source>
</evidence>
<feature type="region of interest" description="Disordered" evidence="10">
    <location>
        <begin position="606"/>
        <end position="644"/>
    </location>
</feature>
<dbReference type="SUPFAM" id="SSF53067">
    <property type="entry name" value="Actin-like ATPase domain"/>
    <property type="match status" value="2"/>
</dbReference>
<dbReference type="PROSITE" id="PS00297">
    <property type="entry name" value="HSP70_1"/>
    <property type="match status" value="1"/>
</dbReference>
<comment type="similarity">
    <text evidence="1 8 9">Belongs to the heat shock protein 70 family.</text>
</comment>
<dbReference type="HAMAP" id="MF_00332">
    <property type="entry name" value="DnaK"/>
    <property type="match status" value="1"/>
</dbReference>
<evidence type="ECO:0000256" key="6">
    <source>
        <dbReference type="ARBA" id="ARBA00023016"/>
    </source>
</evidence>
<proteinExistence type="evidence at transcript level"/>
<dbReference type="AlphaFoldDB" id="W1N6P1"/>
<dbReference type="NCBIfam" id="TIGR02350">
    <property type="entry name" value="prok_dnaK"/>
    <property type="match status" value="1"/>
</dbReference>
<sequence>MGRIIGIDLGTTNSCVAVLDGDSAKVIENAEGGRTTPSIIAYTDDGETLVGQSAKRQAVTNPENTLYAIKRLIGRRFKDDVVQKDIKMVPYTITEADNGDAWVEVKGKKLAPPQVSAEVLKKMKKTAEDYLGETVTEAVITVPAYFNDSQRQATKDAGRIAGLEVKRIINEPTAAALAYGMDKSRGDKTIAVYDLGGGTFDISIIEVADVDGETQFEVLATNGDTFLGGEDFDLKLINYLVDQFKADSGIDLSGDNLAMQRLKEAAEKAKIELSSAQQTDVNLPYITADNTGPKHLNVKVTRAKLESLVEDLVARSLNPCKTALADAGLSASEIDDVILVGGQTRMPMVQAKAAEFFGKEARKDVNPDEAVAVGAAIQGGVLGGDVKDVLLLDVTPLTLGIETMGGVMTALIEKNTTIPTKKTQVFSTADDNQTAVTIHVLQGERKQSSGNKSLGRFDLSDIPPAPRGVPQIEVAFDLDANGILNVSAKDKATGKEQSIVIKASSGLSDDEIDQMVRDAEAHADEDKKFEELVQLRNQADGMIHASRKTVEEAGDKATDEEKQAIETAASELEEAVKGDDKDAIQAKLDALTEASGALAQKMYAEQADAAQQAGGDDANANAGGRPEDDVVDAEYEEVNDDQKK</sequence>
<dbReference type="RefSeq" id="WP_021819110.1">
    <property type="nucleotide sequence ID" value="NZ_AVBC01000033.1"/>
</dbReference>
<dbReference type="InterPro" id="IPR018181">
    <property type="entry name" value="Heat_shock_70_CS"/>
</dbReference>